<organism evidence="2 3">
    <name type="scientific">Caldilinea aerophila (strain DSM 14535 / JCM 11387 / NBRC 104270 / STL-6-O1)</name>
    <dbReference type="NCBI Taxonomy" id="926550"/>
    <lineage>
        <taxon>Bacteria</taxon>
        <taxon>Bacillati</taxon>
        <taxon>Chloroflexota</taxon>
        <taxon>Caldilineae</taxon>
        <taxon>Caldilineales</taxon>
        <taxon>Caldilineaceae</taxon>
        <taxon>Caldilinea</taxon>
    </lineage>
</organism>
<dbReference type="eggNOG" id="COG0399">
    <property type="taxonomic scope" value="Bacteria"/>
</dbReference>
<dbReference type="InterPro" id="IPR015424">
    <property type="entry name" value="PyrdxlP-dep_Trfase"/>
</dbReference>
<dbReference type="STRING" id="926550.CLDAP_40350"/>
<keyword evidence="1" id="KW-0812">Transmembrane</keyword>
<proteinExistence type="predicted"/>
<evidence type="ECO:0000256" key="1">
    <source>
        <dbReference type="SAM" id="Phobius"/>
    </source>
</evidence>
<dbReference type="Pfam" id="PF01041">
    <property type="entry name" value="DegT_DnrJ_EryC1"/>
    <property type="match status" value="1"/>
</dbReference>
<gene>
    <name evidence="2" type="ordered locus">CLDAP_40350</name>
</gene>
<feature type="transmembrane region" description="Helical" evidence="1">
    <location>
        <begin position="39"/>
        <end position="59"/>
    </location>
</feature>
<dbReference type="SUPFAM" id="SSF53383">
    <property type="entry name" value="PLP-dependent transferases"/>
    <property type="match status" value="1"/>
</dbReference>
<dbReference type="AlphaFoldDB" id="I0I9Y7"/>
<accession>I0I9Y7</accession>
<reference evidence="2 3" key="1">
    <citation type="submission" date="2012-02" db="EMBL/GenBank/DDBJ databases">
        <title>Complete genome sequence of Caldilinea aerophila DSM 14535 (= NBRC 102666).</title>
        <authorList>
            <person name="Oguchi A."/>
            <person name="Hosoyama A."/>
            <person name="Sekine M."/>
            <person name="Fukai R."/>
            <person name="Kato Y."/>
            <person name="Nakamura S."/>
            <person name="Hanada S."/>
            <person name="Yamazaki S."/>
            <person name="Fujita N."/>
        </authorList>
    </citation>
    <scope>NUCLEOTIDE SEQUENCE [LARGE SCALE GENOMIC DNA]</scope>
    <source>
        <strain evidence="3">DSM 14535 / JCM 11387 / NBRC 104270 / STL-6-O1</strain>
    </source>
</reference>
<dbReference type="InterPro" id="IPR000653">
    <property type="entry name" value="DegT/StrS_aminotransferase"/>
</dbReference>
<keyword evidence="1" id="KW-0472">Membrane</keyword>
<keyword evidence="1" id="KW-1133">Transmembrane helix</keyword>
<dbReference type="EMBL" id="AP012337">
    <property type="protein sequence ID" value="BAM02075.1"/>
    <property type="molecule type" value="Genomic_DNA"/>
</dbReference>
<sequence>MDGNVCLNALQAAVLRVKLRHLDDWTAARQRNAEHCRQLFAAAGVVILAYPVMLATVAASTTSL</sequence>
<protein>
    <submittedName>
        <fullName evidence="2">Uncharacterized protein</fullName>
    </submittedName>
</protein>
<dbReference type="RefSeq" id="WP_014435295.1">
    <property type="nucleotide sequence ID" value="NC_017079.1"/>
</dbReference>
<dbReference type="HOGENOM" id="CLU_2859221_0_0_0"/>
<keyword evidence="3" id="KW-1185">Reference proteome</keyword>
<name>I0I9Y7_CALAS</name>
<dbReference type="KEGG" id="cap:CLDAP_40350"/>
<dbReference type="InterPro" id="IPR015422">
    <property type="entry name" value="PyrdxlP-dep_Trfase_small"/>
</dbReference>
<evidence type="ECO:0000313" key="2">
    <source>
        <dbReference type="EMBL" id="BAM02075.1"/>
    </source>
</evidence>
<dbReference type="Proteomes" id="UP000007880">
    <property type="component" value="Chromosome"/>
</dbReference>
<dbReference type="Gene3D" id="3.90.1150.10">
    <property type="entry name" value="Aspartate Aminotransferase, domain 1"/>
    <property type="match status" value="1"/>
</dbReference>
<evidence type="ECO:0000313" key="3">
    <source>
        <dbReference type="Proteomes" id="UP000007880"/>
    </source>
</evidence>